<organism evidence="3 4">
    <name type="scientific">Lepraria finkii</name>
    <dbReference type="NCBI Taxonomy" id="1340010"/>
    <lineage>
        <taxon>Eukaryota</taxon>
        <taxon>Fungi</taxon>
        <taxon>Dikarya</taxon>
        <taxon>Ascomycota</taxon>
        <taxon>Pezizomycotina</taxon>
        <taxon>Lecanoromycetes</taxon>
        <taxon>OSLEUM clade</taxon>
        <taxon>Lecanoromycetidae</taxon>
        <taxon>Lecanorales</taxon>
        <taxon>Lecanorineae</taxon>
        <taxon>Stereocaulaceae</taxon>
        <taxon>Lepraria</taxon>
    </lineage>
</organism>
<keyword evidence="2" id="KW-0472">Membrane</keyword>
<sequence>MQKHRKQSNNKDATPGDILWLRKKPSNKTDSLAASSPDENIFDHPVMIWSVNTGDDVACVLILTSFGKKDLNVRHNKNRAIRAAHLPIHPSPAHPDTNELLFLEDDLQLQNKSYVKTKERYWVPISLVRFRYCDKKSGKKYKLRSDSFQKVVSAVDIGIPIRQTIAIEGSSGAILEALPGYDKRSLFVAPAVPHYGSFGGPSTTPHQPAQNLITAYSETQIRTLPQHPKPRHTNSSGYSPTYAHDLGSACWDVGERQRIAAQRRATLLASAPTSASRPNSPSCLAAFAFIVFMILFLTFFLIAYWIGKVRTCKKHYWHSCSLFGKESGLGWVNSGYQANS</sequence>
<comment type="caution">
    <text evidence="3">The sequence shown here is derived from an EMBL/GenBank/DDBJ whole genome shotgun (WGS) entry which is preliminary data.</text>
</comment>
<keyword evidence="4" id="KW-1185">Reference proteome</keyword>
<dbReference type="PANTHER" id="PTHR37048">
    <property type="entry name" value="QUESTIONABLE PROTEIN"/>
    <property type="match status" value="1"/>
</dbReference>
<reference evidence="3 4" key="1">
    <citation type="submission" date="2024-09" db="EMBL/GenBank/DDBJ databases">
        <title>Rethinking Asexuality: The Enigmatic Case of Functional Sexual Genes in Lepraria (Stereocaulaceae).</title>
        <authorList>
            <person name="Doellman M."/>
            <person name="Sun Y."/>
            <person name="Barcenas-Pena A."/>
            <person name="Lumbsch H.T."/>
            <person name="Grewe F."/>
        </authorList>
    </citation>
    <scope>NUCLEOTIDE SEQUENCE [LARGE SCALE GENOMIC DNA]</scope>
    <source>
        <strain evidence="3 4">Grewe 0041</strain>
    </source>
</reference>
<feature type="transmembrane region" description="Helical" evidence="2">
    <location>
        <begin position="284"/>
        <end position="306"/>
    </location>
</feature>
<evidence type="ECO:0000256" key="2">
    <source>
        <dbReference type="SAM" id="Phobius"/>
    </source>
</evidence>
<keyword evidence="2" id="KW-1133">Transmembrane helix</keyword>
<dbReference type="PANTHER" id="PTHR37048:SF2">
    <property type="entry name" value="QUESTIONABLE PROTEIN"/>
    <property type="match status" value="1"/>
</dbReference>
<dbReference type="EMBL" id="JBHFEH010000014">
    <property type="protein sequence ID" value="KAL2054662.1"/>
    <property type="molecule type" value="Genomic_DNA"/>
</dbReference>
<protein>
    <submittedName>
        <fullName evidence="3">Uncharacterized protein</fullName>
    </submittedName>
</protein>
<dbReference type="Proteomes" id="UP001590951">
    <property type="component" value="Unassembled WGS sequence"/>
</dbReference>
<proteinExistence type="predicted"/>
<evidence type="ECO:0000256" key="1">
    <source>
        <dbReference type="SAM" id="MobiDB-lite"/>
    </source>
</evidence>
<evidence type="ECO:0000313" key="4">
    <source>
        <dbReference type="Proteomes" id="UP001590951"/>
    </source>
</evidence>
<name>A0ABR4BB50_9LECA</name>
<evidence type="ECO:0000313" key="3">
    <source>
        <dbReference type="EMBL" id="KAL2054662.1"/>
    </source>
</evidence>
<feature type="region of interest" description="Disordered" evidence="1">
    <location>
        <begin position="1"/>
        <end position="20"/>
    </location>
</feature>
<keyword evidence="2" id="KW-0812">Transmembrane</keyword>
<accession>A0ABR4BB50</accession>
<gene>
    <name evidence="3" type="ORF">ABVK25_004965</name>
</gene>